<feature type="domain" description="Cation efflux protein transmembrane" evidence="9">
    <location>
        <begin position="25"/>
        <end position="212"/>
    </location>
</feature>
<keyword evidence="3" id="KW-0813">Transport</keyword>
<organism evidence="11 12">
    <name type="scientific">Paenibacillus albus</name>
    <dbReference type="NCBI Taxonomy" id="2495582"/>
    <lineage>
        <taxon>Bacteria</taxon>
        <taxon>Bacillati</taxon>
        <taxon>Bacillota</taxon>
        <taxon>Bacilli</taxon>
        <taxon>Bacillales</taxon>
        <taxon>Paenibacillaceae</taxon>
        <taxon>Paenibacillus</taxon>
    </lineage>
</organism>
<keyword evidence="12" id="KW-1185">Reference proteome</keyword>
<comment type="subcellular location">
    <subcellularLocation>
        <location evidence="1">Membrane</location>
        <topology evidence="1">Multi-pass membrane protein</topology>
    </subcellularLocation>
</comment>
<evidence type="ECO:0000256" key="6">
    <source>
        <dbReference type="ARBA" id="ARBA00023065"/>
    </source>
</evidence>
<proteinExistence type="inferred from homology"/>
<sequence>MGHSHDHEGHSGHHHGTANFNRAFLIGIVLNTAFVATEASYGIISHSLALVADAGHNLSDVLALVLAWVASILARKSPTTSRTYGFRRSSILAALFNAIFLLIALGAIAWEAIRRFAEPSAIEGSTVIWVAAIGIVLNGITAVMFLSGSKGDINIRGAFLHMAADAGVSLGVVIAGLIILNTDWQWLDPTVSLIIAVVIFLSTWGLLKESLNMSLDAVPKGIDSMQVKTYLEGLPDVRNVHDLHIWGISTTEVALTVHFTLAYTANHEDHLKLCRDGLHEKFNINHITIQIESPTYQCPQEPEGTI</sequence>
<dbReference type="AlphaFoldDB" id="A0A3Q8X6H6"/>
<dbReference type="Pfam" id="PF16916">
    <property type="entry name" value="ZT_dimer"/>
    <property type="match status" value="1"/>
</dbReference>
<dbReference type="InterPro" id="IPR036837">
    <property type="entry name" value="Cation_efflux_CTD_sf"/>
</dbReference>
<dbReference type="Gene3D" id="1.20.1510.10">
    <property type="entry name" value="Cation efflux protein transmembrane domain"/>
    <property type="match status" value="1"/>
</dbReference>
<dbReference type="GO" id="GO:0005886">
    <property type="term" value="C:plasma membrane"/>
    <property type="evidence" value="ECO:0007669"/>
    <property type="project" value="TreeGrafter"/>
</dbReference>
<evidence type="ECO:0000256" key="7">
    <source>
        <dbReference type="ARBA" id="ARBA00023136"/>
    </source>
</evidence>
<accession>A0A3Q8X6H6</accession>
<dbReference type="KEGG" id="palb:EJC50_10065"/>
<evidence type="ECO:0000256" key="1">
    <source>
        <dbReference type="ARBA" id="ARBA00004141"/>
    </source>
</evidence>
<evidence type="ECO:0000256" key="2">
    <source>
        <dbReference type="ARBA" id="ARBA00008873"/>
    </source>
</evidence>
<evidence type="ECO:0000256" key="4">
    <source>
        <dbReference type="ARBA" id="ARBA00022692"/>
    </source>
</evidence>
<name>A0A3Q8X6H6_9BACL</name>
<feature type="transmembrane region" description="Helical" evidence="8">
    <location>
        <begin position="94"/>
        <end position="113"/>
    </location>
</feature>
<evidence type="ECO:0000256" key="5">
    <source>
        <dbReference type="ARBA" id="ARBA00022989"/>
    </source>
</evidence>
<comment type="similarity">
    <text evidence="2">Belongs to the cation diffusion facilitator (CDF) transporter (TC 2.A.4) family. SLC30A subfamily.</text>
</comment>
<evidence type="ECO:0000259" key="9">
    <source>
        <dbReference type="Pfam" id="PF01545"/>
    </source>
</evidence>
<dbReference type="InterPro" id="IPR002524">
    <property type="entry name" value="Cation_efflux"/>
</dbReference>
<dbReference type="EMBL" id="CP034437">
    <property type="protein sequence ID" value="AZN39957.1"/>
    <property type="molecule type" value="Genomic_DNA"/>
</dbReference>
<feature type="transmembrane region" description="Helical" evidence="8">
    <location>
        <begin position="158"/>
        <end position="180"/>
    </location>
</feature>
<evidence type="ECO:0000256" key="3">
    <source>
        <dbReference type="ARBA" id="ARBA00022448"/>
    </source>
</evidence>
<gene>
    <name evidence="11" type="ORF">EJC50_10065</name>
</gene>
<evidence type="ECO:0000313" key="12">
    <source>
        <dbReference type="Proteomes" id="UP000272528"/>
    </source>
</evidence>
<evidence type="ECO:0000259" key="10">
    <source>
        <dbReference type="Pfam" id="PF16916"/>
    </source>
</evidence>
<dbReference type="InterPro" id="IPR050681">
    <property type="entry name" value="CDF/SLC30A"/>
</dbReference>
<keyword evidence="4 8" id="KW-0812">Transmembrane</keyword>
<dbReference type="RefSeq" id="WP_126015048.1">
    <property type="nucleotide sequence ID" value="NZ_CP034437.1"/>
</dbReference>
<dbReference type="OrthoDB" id="9809646at2"/>
<dbReference type="PANTHER" id="PTHR11562">
    <property type="entry name" value="CATION EFFLUX PROTEIN/ ZINC TRANSPORTER"/>
    <property type="match status" value="1"/>
</dbReference>
<feature type="transmembrane region" description="Helical" evidence="8">
    <location>
        <begin position="23"/>
        <end position="44"/>
    </location>
</feature>
<dbReference type="PANTHER" id="PTHR11562:SF17">
    <property type="entry name" value="RE54080P-RELATED"/>
    <property type="match status" value="1"/>
</dbReference>
<evidence type="ECO:0000256" key="8">
    <source>
        <dbReference type="SAM" id="Phobius"/>
    </source>
</evidence>
<dbReference type="InterPro" id="IPR027469">
    <property type="entry name" value="Cation_efflux_TMD_sf"/>
</dbReference>
<feature type="transmembrane region" description="Helical" evidence="8">
    <location>
        <begin position="125"/>
        <end position="146"/>
    </location>
</feature>
<reference evidence="12" key="1">
    <citation type="submission" date="2018-12" db="EMBL/GenBank/DDBJ databases">
        <title>Genome sequence of Peanibacillus sp.</title>
        <authorList>
            <person name="Subramani G."/>
            <person name="Srinivasan S."/>
            <person name="Kim M.K."/>
        </authorList>
    </citation>
    <scope>NUCLEOTIDE SEQUENCE [LARGE SCALE GENOMIC DNA]</scope>
    <source>
        <strain evidence="12">18JY67-1</strain>
    </source>
</reference>
<feature type="domain" description="Cation efflux protein cytoplasmic" evidence="10">
    <location>
        <begin position="219"/>
        <end position="293"/>
    </location>
</feature>
<dbReference type="Pfam" id="PF01545">
    <property type="entry name" value="Cation_efflux"/>
    <property type="match status" value="1"/>
</dbReference>
<protein>
    <submittedName>
        <fullName evidence="11">Cation transporter</fullName>
    </submittedName>
</protein>
<dbReference type="Proteomes" id="UP000272528">
    <property type="component" value="Chromosome"/>
</dbReference>
<feature type="transmembrane region" description="Helical" evidence="8">
    <location>
        <begin position="186"/>
        <end position="207"/>
    </location>
</feature>
<keyword evidence="5 8" id="KW-1133">Transmembrane helix</keyword>
<evidence type="ECO:0000313" key="11">
    <source>
        <dbReference type="EMBL" id="AZN39957.1"/>
    </source>
</evidence>
<dbReference type="InterPro" id="IPR058533">
    <property type="entry name" value="Cation_efflux_TM"/>
</dbReference>
<keyword evidence="6" id="KW-0406">Ion transport</keyword>
<keyword evidence="7 8" id="KW-0472">Membrane</keyword>
<dbReference type="InterPro" id="IPR027470">
    <property type="entry name" value="Cation_efflux_CTD"/>
</dbReference>
<dbReference type="SUPFAM" id="SSF160240">
    <property type="entry name" value="Cation efflux protein cytoplasmic domain-like"/>
    <property type="match status" value="1"/>
</dbReference>
<dbReference type="SUPFAM" id="SSF161111">
    <property type="entry name" value="Cation efflux protein transmembrane domain-like"/>
    <property type="match status" value="1"/>
</dbReference>
<dbReference type="NCBIfam" id="TIGR01297">
    <property type="entry name" value="CDF"/>
    <property type="match status" value="1"/>
</dbReference>
<dbReference type="GO" id="GO:0005385">
    <property type="term" value="F:zinc ion transmembrane transporter activity"/>
    <property type="evidence" value="ECO:0007669"/>
    <property type="project" value="TreeGrafter"/>
</dbReference>